<dbReference type="Pfam" id="PF00335">
    <property type="entry name" value="Tetraspanin"/>
    <property type="match status" value="1"/>
</dbReference>
<dbReference type="VEuPathDB" id="VectorBase:RPRC001381"/>
<evidence type="ECO:0000256" key="3">
    <source>
        <dbReference type="ARBA" id="ARBA00022989"/>
    </source>
</evidence>
<dbReference type="EMBL" id="ACPB03013513">
    <property type="status" value="NOT_ANNOTATED_CDS"/>
    <property type="molecule type" value="Genomic_DNA"/>
</dbReference>
<sequence>MPSTLPPIVVLNVIVLEAEGLEAKDANVLLALGIYILAIAILGFVGFFKKSALLLMIFGGLVIMNCIATFAIAFTAISMNLHPADYADQLGSLYDNKDADSLRAIDELQTNIRCCGPNGPTEMKEFTSSCCEAEVKKCDQSNAYQAACIERVQVIIRYFLMGATWGSLITCGNIVLFVTPLMTPKRGRGVTYMG</sequence>
<comment type="subcellular location">
    <subcellularLocation>
        <location evidence="1">Membrane</location>
        <topology evidence="1">Multi-pass membrane protein</topology>
    </subcellularLocation>
</comment>
<name>T1HBG9_RHOPR</name>
<dbReference type="AlphaFoldDB" id="T1HBG9"/>
<dbReference type="EMBL" id="ACPB03013512">
    <property type="status" value="NOT_ANNOTATED_CDS"/>
    <property type="molecule type" value="Genomic_DNA"/>
</dbReference>
<dbReference type="InterPro" id="IPR008952">
    <property type="entry name" value="Tetraspanin_EC2_sf"/>
</dbReference>
<dbReference type="HOGENOM" id="CLU_1404047_0_0_1"/>
<protein>
    <submittedName>
        <fullName evidence="5">Uncharacterized protein</fullName>
    </submittedName>
</protein>
<organism evidence="5 6">
    <name type="scientific">Rhodnius prolixus</name>
    <name type="common">Triatomid bug</name>
    <dbReference type="NCBI Taxonomy" id="13249"/>
    <lineage>
        <taxon>Eukaryota</taxon>
        <taxon>Metazoa</taxon>
        <taxon>Ecdysozoa</taxon>
        <taxon>Arthropoda</taxon>
        <taxon>Hexapoda</taxon>
        <taxon>Insecta</taxon>
        <taxon>Pterygota</taxon>
        <taxon>Neoptera</taxon>
        <taxon>Paraneoptera</taxon>
        <taxon>Hemiptera</taxon>
        <taxon>Heteroptera</taxon>
        <taxon>Panheteroptera</taxon>
        <taxon>Cimicomorpha</taxon>
        <taxon>Reduviidae</taxon>
        <taxon>Triatominae</taxon>
        <taxon>Rhodnius</taxon>
    </lineage>
</organism>
<keyword evidence="2" id="KW-0812">Transmembrane</keyword>
<evidence type="ECO:0000313" key="5">
    <source>
        <dbReference type="EnsemblMetazoa" id="RPRC001381-PA"/>
    </source>
</evidence>
<evidence type="ECO:0000256" key="1">
    <source>
        <dbReference type="ARBA" id="ARBA00004141"/>
    </source>
</evidence>
<keyword evidence="6" id="KW-1185">Reference proteome</keyword>
<dbReference type="Proteomes" id="UP000015103">
    <property type="component" value="Unassembled WGS sequence"/>
</dbReference>
<proteinExistence type="predicted"/>
<evidence type="ECO:0000256" key="4">
    <source>
        <dbReference type="ARBA" id="ARBA00023136"/>
    </source>
</evidence>
<keyword evidence="4" id="KW-0472">Membrane</keyword>
<dbReference type="EMBL" id="ACPB03013514">
    <property type="status" value="NOT_ANNOTATED_CDS"/>
    <property type="molecule type" value="Genomic_DNA"/>
</dbReference>
<dbReference type="SUPFAM" id="SSF48652">
    <property type="entry name" value="Tetraspanin"/>
    <property type="match status" value="1"/>
</dbReference>
<dbReference type="Gene3D" id="1.10.1450.10">
    <property type="entry name" value="Tetraspanin"/>
    <property type="match status" value="1"/>
</dbReference>
<dbReference type="EnsemblMetazoa" id="RPRC001381-RA">
    <property type="protein sequence ID" value="RPRC001381-PA"/>
    <property type="gene ID" value="RPRC001381"/>
</dbReference>
<evidence type="ECO:0000313" key="6">
    <source>
        <dbReference type="Proteomes" id="UP000015103"/>
    </source>
</evidence>
<keyword evidence="3" id="KW-1133">Transmembrane helix</keyword>
<dbReference type="PANTHER" id="PTHR19282:SF452">
    <property type="entry name" value="LD03691P"/>
    <property type="match status" value="1"/>
</dbReference>
<accession>T1HBG9</accession>
<dbReference type="InParanoid" id="T1HBG9"/>
<evidence type="ECO:0000256" key="2">
    <source>
        <dbReference type="ARBA" id="ARBA00022692"/>
    </source>
</evidence>
<dbReference type="GO" id="GO:0016020">
    <property type="term" value="C:membrane"/>
    <property type="evidence" value="ECO:0007669"/>
    <property type="project" value="UniProtKB-SubCell"/>
</dbReference>
<dbReference type="InterPro" id="IPR018499">
    <property type="entry name" value="Tetraspanin/Peripherin"/>
</dbReference>
<reference evidence="5" key="1">
    <citation type="submission" date="2015-05" db="UniProtKB">
        <authorList>
            <consortium name="EnsemblMetazoa"/>
        </authorList>
    </citation>
    <scope>IDENTIFICATION</scope>
</reference>
<dbReference type="PANTHER" id="PTHR19282">
    <property type="entry name" value="TETRASPANIN"/>
    <property type="match status" value="1"/>
</dbReference>